<dbReference type="InterPro" id="IPR036882">
    <property type="entry name" value="Alba-like_dom_sf"/>
</dbReference>
<name>A0A835CCG1_9FABA</name>
<keyword evidence="4" id="KW-1185">Reference proteome</keyword>
<dbReference type="SUPFAM" id="SSF82704">
    <property type="entry name" value="AlbA-like"/>
    <property type="match status" value="1"/>
</dbReference>
<proteinExistence type="predicted"/>
<accession>A0A835CCG1</accession>
<dbReference type="Pfam" id="PF01918">
    <property type="entry name" value="Alba"/>
    <property type="match status" value="1"/>
</dbReference>
<dbReference type="AlphaFoldDB" id="A0A835CCG1"/>
<dbReference type="InterPro" id="IPR002775">
    <property type="entry name" value="DNA/RNA-bd_Alba-like"/>
</dbReference>
<dbReference type="PANTHER" id="PTHR31947">
    <property type="entry name" value="DNA/RNA-BINDING PROTEIN ALBA 3"/>
    <property type="match status" value="1"/>
</dbReference>
<feature type="domain" description="DNA/RNA-binding protein Alba-like" evidence="2">
    <location>
        <begin position="52"/>
        <end position="115"/>
    </location>
</feature>
<evidence type="ECO:0000313" key="4">
    <source>
        <dbReference type="Proteomes" id="UP000634136"/>
    </source>
</evidence>
<evidence type="ECO:0000313" key="3">
    <source>
        <dbReference type="EMBL" id="KAF7837524.1"/>
    </source>
</evidence>
<dbReference type="GO" id="GO:0005634">
    <property type="term" value="C:nucleus"/>
    <property type="evidence" value="ECO:0007669"/>
    <property type="project" value="TreeGrafter"/>
</dbReference>
<gene>
    <name evidence="3" type="ORF">G2W53_006006</name>
</gene>
<evidence type="ECO:0000256" key="1">
    <source>
        <dbReference type="SAM" id="MobiDB-lite"/>
    </source>
</evidence>
<evidence type="ECO:0000259" key="2">
    <source>
        <dbReference type="Pfam" id="PF01918"/>
    </source>
</evidence>
<dbReference type="Gene3D" id="3.30.110.20">
    <property type="entry name" value="Alba-like domain"/>
    <property type="match status" value="1"/>
</dbReference>
<dbReference type="GO" id="GO:0003723">
    <property type="term" value="F:RNA binding"/>
    <property type="evidence" value="ECO:0007669"/>
    <property type="project" value="TreeGrafter"/>
</dbReference>
<dbReference type="InterPro" id="IPR014560">
    <property type="entry name" value="UCP030333_Alba"/>
</dbReference>
<feature type="region of interest" description="Disordered" evidence="1">
    <location>
        <begin position="7"/>
        <end position="35"/>
    </location>
</feature>
<sequence length="158" mass="17172">MEAIAIVDDNKNAAGEEAKSDVHDEHTAVNGGDESETTVATTDLELYQRKDNQIHVSSNKKPLLFYLNLAKKYMNLYDGVELCALGMAITTVIIISENLKRSGLAIEKNVTISTVNSKKDKKGRVFRKAKIGILLVKAGAMDQNTDATTSNTDADNNA</sequence>
<protein>
    <submittedName>
        <fullName evidence="3">Nucleic acid binding protein</fullName>
    </submittedName>
</protein>
<dbReference type="PANTHER" id="PTHR31947:SF18">
    <property type="entry name" value="ALBA DNA_RNA-BINDING PROTEIN"/>
    <property type="match status" value="1"/>
</dbReference>
<dbReference type="EMBL" id="JAAIUW010000003">
    <property type="protein sequence ID" value="KAF7837524.1"/>
    <property type="molecule type" value="Genomic_DNA"/>
</dbReference>
<organism evidence="3 4">
    <name type="scientific">Senna tora</name>
    <dbReference type="NCBI Taxonomy" id="362788"/>
    <lineage>
        <taxon>Eukaryota</taxon>
        <taxon>Viridiplantae</taxon>
        <taxon>Streptophyta</taxon>
        <taxon>Embryophyta</taxon>
        <taxon>Tracheophyta</taxon>
        <taxon>Spermatophyta</taxon>
        <taxon>Magnoliopsida</taxon>
        <taxon>eudicotyledons</taxon>
        <taxon>Gunneridae</taxon>
        <taxon>Pentapetalae</taxon>
        <taxon>rosids</taxon>
        <taxon>fabids</taxon>
        <taxon>Fabales</taxon>
        <taxon>Fabaceae</taxon>
        <taxon>Caesalpinioideae</taxon>
        <taxon>Cassia clade</taxon>
        <taxon>Senna</taxon>
    </lineage>
</organism>
<dbReference type="OrthoDB" id="1425351at2759"/>
<feature type="compositionally biased region" description="Basic and acidic residues" evidence="1">
    <location>
        <begin position="8"/>
        <end position="27"/>
    </location>
</feature>
<reference evidence="3" key="1">
    <citation type="submission" date="2020-09" db="EMBL/GenBank/DDBJ databases">
        <title>Genome-Enabled Discovery of Anthraquinone Biosynthesis in Senna tora.</title>
        <authorList>
            <person name="Kang S.-H."/>
            <person name="Pandey R.P."/>
            <person name="Lee C.-M."/>
            <person name="Sim J.-S."/>
            <person name="Jeong J.-T."/>
            <person name="Choi B.-S."/>
            <person name="Jung M."/>
            <person name="Ginzburg D."/>
            <person name="Zhao K."/>
            <person name="Won S.Y."/>
            <person name="Oh T.-J."/>
            <person name="Yu Y."/>
            <person name="Kim N.-H."/>
            <person name="Lee O.R."/>
            <person name="Lee T.-H."/>
            <person name="Bashyal P."/>
            <person name="Kim T.-S."/>
            <person name="Lee W.-H."/>
            <person name="Kawkins C."/>
            <person name="Kim C.-K."/>
            <person name="Kim J.S."/>
            <person name="Ahn B.O."/>
            <person name="Rhee S.Y."/>
            <person name="Sohng J.K."/>
        </authorList>
    </citation>
    <scope>NUCLEOTIDE SEQUENCE</scope>
    <source>
        <tissue evidence="3">Leaf</tissue>
    </source>
</reference>
<comment type="caution">
    <text evidence="3">The sequence shown here is derived from an EMBL/GenBank/DDBJ whole genome shotgun (WGS) entry which is preliminary data.</text>
</comment>
<dbReference type="Proteomes" id="UP000634136">
    <property type="component" value="Unassembled WGS sequence"/>
</dbReference>